<accession>A0AAD6T7S6</accession>
<proteinExistence type="predicted"/>
<evidence type="ECO:0000313" key="2">
    <source>
        <dbReference type="EMBL" id="KAJ7040757.1"/>
    </source>
</evidence>
<feature type="compositionally biased region" description="Polar residues" evidence="1">
    <location>
        <begin position="203"/>
        <end position="224"/>
    </location>
</feature>
<dbReference type="AlphaFoldDB" id="A0AAD6T7S6"/>
<name>A0AAD6T7S6_9AGAR</name>
<dbReference type="EMBL" id="JARJCM010000020">
    <property type="protein sequence ID" value="KAJ7040757.1"/>
    <property type="molecule type" value="Genomic_DNA"/>
</dbReference>
<feature type="region of interest" description="Disordered" evidence="1">
    <location>
        <begin position="44"/>
        <end position="67"/>
    </location>
</feature>
<organism evidence="2 3">
    <name type="scientific">Mycena alexandri</name>
    <dbReference type="NCBI Taxonomy" id="1745969"/>
    <lineage>
        <taxon>Eukaryota</taxon>
        <taxon>Fungi</taxon>
        <taxon>Dikarya</taxon>
        <taxon>Basidiomycota</taxon>
        <taxon>Agaricomycotina</taxon>
        <taxon>Agaricomycetes</taxon>
        <taxon>Agaricomycetidae</taxon>
        <taxon>Agaricales</taxon>
        <taxon>Marasmiineae</taxon>
        <taxon>Mycenaceae</taxon>
        <taxon>Mycena</taxon>
    </lineage>
</organism>
<feature type="region of interest" description="Disordered" evidence="1">
    <location>
        <begin position="199"/>
        <end position="264"/>
    </location>
</feature>
<gene>
    <name evidence="2" type="ORF">C8F04DRAFT_1177735</name>
</gene>
<sequence length="264" mass="28717">MTNVADLRKDVVLCHIKWLRHRGINLEQKLEALAVTDDATEPLSPPILKLPSKRGREEEVAPGRTNGVAPRTTLFDGALDALPPSKRCKFADSQEMSLTCTKVSSTHAGNARQGSVAKIPSFVIRAKLTDFQRGGLGRIECGKIALEDNWRIGAGLLQRGHTFGATQPILTFVHRCHLSDVVVGLSFWSLYGDTETGSELMRESQSQSMRQTENAWSPQTQKANGSEDHSHSSPSGSSKGRKRGQSPLSDSKSQPVGKKARHGG</sequence>
<evidence type="ECO:0000313" key="3">
    <source>
        <dbReference type="Proteomes" id="UP001218188"/>
    </source>
</evidence>
<evidence type="ECO:0000256" key="1">
    <source>
        <dbReference type="SAM" id="MobiDB-lite"/>
    </source>
</evidence>
<reference evidence="2" key="1">
    <citation type="submission" date="2023-03" db="EMBL/GenBank/DDBJ databases">
        <title>Massive genome expansion in bonnet fungi (Mycena s.s.) driven by repeated elements and novel gene families across ecological guilds.</title>
        <authorList>
            <consortium name="Lawrence Berkeley National Laboratory"/>
            <person name="Harder C.B."/>
            <person name="Miyauchi S."/>
            <person name="Viragh M."/>
            <person name="Kuo A."/>
            <person name="Thoen E."/>
            <person name="Andreopoulos B."/>
            <person name="Lu D."/>
            <person name="Skrede I."/>
            <person name="Drula E."/>
            <person name="Henrissat B."/>
            <person name="Morin E."/>
            <person name="Kohler A."/>
            <person name="Barry K."/>
            <person name="LaButti K."/>
            <person name="Morin E."/>
            <person name="Salamov A."/>
            <person name="Lipzen A."/>
            <person name="Mereny Z."/>
            <person name="Hegedus B."/>
            <person name="Baldrian P."/>
            <person name="Stursova M."/>
            <person name="Weitz H."/>
            <person name="Taylor A."/>
            <person name="Grigoriev I.V."/>
            <person name="Nagy L.G."/>
            <person name="Martin F."/>
            <person name="Kauserud H."/>
        </authorList>
    </citation>
    <scope>NUCLEOTIDE SEQUENCE</scope>
    <source>
        <strain evidence="2">CBHHK200</strain>
    </source>
</reference>
<keyword evidence="3" id="KW-1185">Reference proteome</keyword>
<dbReference type="Proteomes" id="UP001218188">
    <property type="component" value="Unassembled WGS sequence"/>
</dbReference>
<comment type="caution">
    <text evidence="2">The sequence shown here is derived from an EMBL/GenBank/DDBJ whole genome shotgun (WGS) entry which is preliminary data.</text>
</comment>
<protein>
    <submittedName>
        <fullName evidence="2">Uncharacterized protein</fullName>
    </submittedName>
</protein>